<feature type="chain" id="PRO_5036811458" description="Secreted protein" evidence="1">
    <location>
        <begin position="27"/>
        <end position="172"/>
    </location>
</feature>
<keyword evidence="1" id="KW-0732">Signal</keyword>
<dbReference type="AlphaFoldDB" id="A0A919IZU7"/>
<evidence type="ECO:0008006" key="4">
    <source>
        <dbReference type="Google" id="ProtNLM"/>
    </source>
</evidence>
<sequence length="172" mass="18090">MIRKAVAWIAAVTAALLVGLPGLAQATVVWTPASCAVGSFGPVTVDVRGHYLLPVHMTLCEPYQPRFNYGIALFRPGGYVPLVTGDKLVSYATSAVLADVLPKTPVPVFGLCLMRDVDTRTACVRVDTSAEGVATSTPIPADDALVADPVLFLTHPPVIVPNYCATCVTVNL</sequence>
<name>A0A919IZU7_9ACTN</name>
<evidence type="ECO:0000256" key="1">
    <source>
        <dbReference type="SAM" id="SignalP"/>
    </source>
</evidence>
<dbReference type="RefSeq" id="WP_203816899.1">
    <property type="nucleotide sequence ID" value="NZ_BAAABP010000031.1"/>
</dbReference>
<accession>A0A919IZU7</accession>
<organism evidence="2 3">
    <name type="scientific">Paractinoplanes ferrugineus</name>
    <dbReference type="NCBI Taxonomy" id="113564"/>
    <lineage>
        <taxon>Bacteria</taxon>
        <taxon>Bacillati</taxon>
        <taxon>Actinomycetota</taxon>
        <taxon>Actinomycetes</taxon>
        <taxon>Micromonosporales</taxon>
        <taxon>Micromonosporaceae</taxon>
        <taxon>Paractinoplanes</taxon>
    </lineage>
</organism>
<feature type="signal peptide" evidence="1">
    <location>
        <begin position="1"/>
        <end position="26"/>
    </location>
</feature>
<comment type="caution">
    <text evidence="2">The sequence shown here is derived from an EMBL/GenBank/DDBJ whole genome shotgun (WGS) entry which is preliminary data.</text>
</comment>
<gene>
    <name evidence="2" type="ORF">Afe05nite_21730</name>
</gene>
<protein>
    <recommendedName>
        <fullName evidence="4">Secreted protein</fullName>
    </recommendedName>
</protein>
<reference evidence="2" key="1">
    <citation type="submission" date="2021-01" db="EMBL/GenBank/DDBJ databases">
        <title>Whole genome shotgun sequence of Actinoplanes ferrugineus NBRC 15555.</title>
        <authorList>
            <person name="Komaki H."/>
            <person name="Tamura T."/>
        </authorList>
    </citation>
    <scope>NUCLEOTIDE SEQUENCE</scope>
    <source>
        <strain evidence="2">NBRC 15555</strain>
    </source>
</reference>
<keyword evidence="3" id="KW-1185">Reference proteome</keyword>
<dbReference type="EMBL" id="BOMM01000016">
    <property type="protein sequence ID" value="GIE10333.1"/>
    <property type="molecule type" value="Genomic_DNA"/>
</dbReference>
<dbReference type="Proteomes" id="UP000598174">
    <property type="component" value="Unassembled WGS sequence"/>
</dbReference>
<proteinExistence type="predicted"/>
<evidence type="ECO:0000313" key="2">
    <source>
        <dbReference type="EMBL" id="GIE10333.1"/>
    </source>
</evidence>
<evidence type="ECO:0000313" key="3">
    <source>
        <dbReference type="Proteomes" id="UP000598174"/>
    </source>
</evidence>